<reference evidence="1" key="2">
    <citation type="journal article" date="2015" name="Fish Shellfish Immunol.">
        <title>Early steps in the European eel (Anguilla anguilla)-Vibrio vulnificus interaction in the gills: Role of the RtxA13 toxin.</title>
        <authorList>
            <person name="Callol A."/>
            <person name="Pajuelo D."/>
            <person name="Ebbesson L."/>
            <person name="Teles M."/>
            <person name="MacKenzie S."/>
            <person name="Amaro C."/>
        </authorList>
    </citation>
    <scope>NUCLEOTIDE SEQUENCE</scope>
</reference>
<dbReference type="AlphaFoldDB" id="A0A0E9TVF6"/>
<name>A0A0E9TVF6_ANGAN</name>
<evidence type="ECO:0000313" key="1">
    <source>
        <dbReference type="EMBL" id="JAH56708.1"/>
    </source>
</evidence>
<organism evidence="1">
    <name type="scientific">Anguilla anguilla</name>
    <name type="common">European freshwater eel</name>
    <name type="synonym">Muraena anguilla</name>
    <dbReference type="NCBI Taxonomy" id="7936"/>
    <lineage>
        <taxon>Eukaryota</taxon>
        <taxon>Metazoa</taxon>
        <taxon>Chordata</taxon>
        <taxon>Craniata</taxon>
        <taxon>Vertebrata</taxon>
        <taxon>Euteleostomi</taxon>
        <taxon>Actinopterygii</taxon>
        <taxon>Neopterygii</taxon>
        <taxon>Teleostei</taxon>
        <taxon>Anguilliformes</taxon>
        <taxon>Anguillidae</taxon>
        <taxon>Anguilla</taxon>
    </lineage>
</organism>
<proteinExistence type="predicted"/>
<protein>
    <submittedName>
        <fullName evidence="1">Uncharacterized protein</fullName>
    </submittedName>
</protein>
<sequence>MWYQSFPFSLKCPLPQIWNAPSYSLHTTALIAEISAINSGELSMGFQI</sequence>
<dbReference type="EMBL" id="GBXM01051869">
    <property type="protein sequence ID" value="JAH56708.1"/>
    <property type="molecule type" value="Transcribed_RNA"/>
</dbReference>
<reference evidence="1" key="1">
    <citation type="submission" date="2014-11" db="EMBL/GenBank/DDBJ databases">
        <authorList>
            <person name="Amaro Gonzalez C."/>
        </authorList>
    </citation>
    <scope>NUCLEOTIDE SEQUENCE</scope>
</reference>
<accession>A0A0E9TVF6</accession>